<dbReference type="EMBL" id="CVRI01000020">
    <property type="protein sequence ID" value="CRK91215.1"/>
    <property type="molecule type" value="Genomic_DNA"/>
</dbReference>
<protein>
    <submittedName>
        <fullName evidence="1">CLUMA_CG004898, isoform A</fullName>
    </submittedName>
</protein>
<organism evidence="1 2">
    <name type="scientific">Clunio marinus</name>
    <dbReference type="NCBI Taxonomy" id="568069"/>
    <lineage>
        <taxon>Eukaryota</taxon>
        <taxon>Metazoa</taxon>
        <taxon>Ecdysozoa</taxon>
        <taxon>Arthropoda</taxon>
        <taxon>Hexapoda</taxon>
        <taxon>Insecta</taxon>
        <taxon>Pterygota</taxon>
        <taxon>Neoptera</taxon>
        <taxon>Endopterygota</taxon>
        <taxon>Diptera</taxon>
        <taxon>Nematocera</taxon>
        <taxon>Chironomoidea</taxon>
        <taxon>Chironomidae</taxon>
        <taxon>Clunio</taxon>
    </lineage>
</organism>
<name>A0A1J1HT28_9DIPT</name>
<evidence type="ECO:0000313" key="2">
    <source>
        <dbReference type="Proteomes" id="UP000183832"/>
    </source>
</evidence>
<keyword evidence="2" id="KW-1185">Reference proteome</keyword>
<accession>A0A1J1HT28</accession>
<sequence length="73" mass="8347">MKKIIGLFSGFSSCFPNFKYISHLLSKTAENLNIDSRYVTTYEQTGTQTSADAILRFVSYDRSMIGEYFEINS</sequence>
<gene>
    <name evidence="1" type="ORF">CLUMA_CG004898</name>
</gene>
<evidence type="ECO:0000313" key="1">
    <source>
        <dbReference type="EMBL" id="CRK91215.1"/>
    </source>
</evidence>
<dbReference type="Proteomes" id="UP000183832">
    <property type="component" value="Unassembled WGS sequence"/>
</dbReference>
<dbReference type="AlphaFoldDB" id="A0A1J1HT28"/>
<proteinExistence type="predicted"/>
<reference evidence="1 2" key="1">
    <citation type="submission" date="2015-04" db="EMBL/GenBank/DDBJ databases">
        <authorList>
            <person name="Syromyatnikov M.Y."/>
            <person name="Popov V.N."/>
        </authorList>
    </citation>
    <scope>NUCLEOTIDE SEQUENCE [LARGE SCALE GENOMIC DNA]</scope>
</reference>